<sequence length="108" mass="12156">MKVVASEKLQELQMKAPPLLRKLKVTTSGLSEATFIRYDAHDSRLAMQKVGTTSVVVSNGGSLQAMLSSGEMRMFNDARFDVLEMERLLERATFLAFKPFPFHFSNAR</sequence>
<evidence type="ECO:0000313" key="1">
    <source>
        <dbReference type="Proteomes" id="UP000036681"/>
    </source>
</evidence>
<reference evidence="2" key="1">
    <citation type="submission" date="2017-02" db="UniProtKB">
        <authorList>
            <consortium name="WormBaseParasite"/>
        </authorList>
    </citation>
    <scope>IDENTIFICATION</scope>
</reference>
<protein>
    <submittedName>
        <fullName evidence="2">Polo_box_3 domain-containing protein</fullName>
    </submittedName>
</protein>
<proteinExistence type="predicted"/>
<dbReference type="Proteomes" id="UP000036681">
    <property type="component" value="Unplaced"/>
</dbReference>
<name>A0A0M3HGT8_ASCLU</name>
<evidence type="ECO:0000313" key="2">
    <source>
        <dbReference type="WBParaSite" id="ALUE_0000073301-mRNA-1"/>
    </source>
</evidence>
<organism evidence="1 2">
    <name type="scientific">Ascaris lumbricoides</name>
    <name type="common">Giant roundworm</name>
    <dbReference type="NCBI Taxonomy" id="6252"/>
    <lineage>
        <taxon>Eukaryota</taxon>
        <taxon>Metazoa</taxon>
        <taxon>Ecdysozoa</taxon>
        <taxon>Nematoda</taxon>
        <taxon>Chromadorea</taxon>
        <taxon>Rhabditida</taxon>
        <taxon>Spirurina</taxon>
        <taxon>Ascaridomorpha</taxon>
        <taxon>Ascaridoidea</taxon>
        <taxon>Ascarididae</taxon>
        <taxon>Ascaris</taxon>
    </lineage>
</organism>
<dbReference type="WBParaSite" id="ALUE_0000073301-mRNA-1">
    <property type="protein sequence ID" value="ALUE_0000073301-mRNA-1"/>
    <property type="gene ID" value="ALUE_0000073301"/>
</dbReference>
<accession>A0A0M3HGT8</accession>
<keyword evidence="1" id="KW-1185">Reference proteome</keyword>
<dbReference type="AlphaFoldDB" id="A0A0M3HGT8"/>